<dbReference type="EMBL" id="PCDP01000050">
    <property type="protein sequence ID" value="PZM10474.1"/>
    <property type="molecule type" value="Genomic_DNA"/>
</dbReference>
<dbReference type="OrthoDB" id="8451553at2"/>
<protein>
    <submittedName>
        <fullName evidence="2">IS5/IS1182 family transposase</fullName>
    </submittedName>
</protein>
<sequence length="332" mass="36304">MPHKHNAARRHHVGKMKFKVTNWAEYDAGLRQRGSLTLWVTSEAVDGWAAPRRKTRGGQPRYSDLAIETTLTLGLVFGLRLRQSEGFLSSVLALMGLDLPAPDHTTLSRRAGTWSPSARRSNCQPLPDGPLHVLVDSTGLKIYGAGQWLEEKHGAKSHRGWRKLHLALDADSGEVIAHSLTDQDTSDGSQVEPLLGQIEDDIGQFTGDGAYDGDPTYNAVLRHSVQAKIVIPPRSTAVARQDAEPPNQRDCHVASIQAGGRLKWQATTGYGKRALVETAMGRYKGIIGRRLRARSFPAQQTEVALGVAALNRMLVCARPRSVRCKAMTATSK</sequence>
<dbReference type="NCBIfam" id="NF033579">
    <property type="entry name" value="transpos_IS5_2"/>
    <property type="match status" value="1"/>
</dbReference>
<organism evidence="2 3">
    <name type="scientific">Rhizobium tubonense</name>
    <dbReference type="NCBI Taxonomy" id="484088"/>
    <lineage>
        <taxon>Bacteria</taxon>
        <taxon>Pseudomonadati</taxon>
        <taxon>Pseudomonadota</taxon>
        <taxon>Alphaproteobacteria</taxon>
        <taxon>Hyphomicrobiales</taxon>
        <taxon>Rhizobiaceae</taxon>
        <taxon>Rhizobium/Agrobacterium group</taxon>
        <taxon>Rhizobium</taxon>
    </lineage>
</organism>
<dbReference type="InterPro" id="IPR053172">
    <property type="entry name" value="Tn903_transposase"/>
</dbReference>
<dbReference type="Pfam" id="PF13737">
    <property type="entry name" value="DDE_Tnp_1_5"/>
    <property type="match status" value="1"/>
</dbReference>
<comment type="caution">
    <text evidence="2">The sequence shown here is derived from an EMBL/GenBank/DDBJ whole genome shotgun (WGS) entry which is preliminary data.</text>
</comment>
<evidence type="ECO:0000313" key="3">
    <source>
        <dbReference type="Proteomes" id="UP000248925"/>
    </source>
</evidence>
<feature type="domain" description="Transposase DDE" evidence="1">
    <location>
        <begin position="32"/>
        <end position="144"/>
    </location>
</feature>
<reference evidence="2 3" key="1">
    <citation type="journal article" date="2018" name="Sci. Rep.">
        <title>Rhizobium tumorigenes sp. nov., a novel plant tumorigenic bacterium isolated from cane gall tumors on thornless blackberry.</title>
        <authorList>
            <person name="Kuzmanovi N."/>
            <person name="Smalla K."/>
            <person name="Gronow S."/>
            <person name="PuBawska J."/>
        </authorList>
    </citation>
    <scope>NUCLEOTIDE SEQUENCE [LARGE SCALE GENOMIC DNA]</scope>
    <source>
        <strain evidence="2 3">CCBAU 85046</strain>
    </source>
</reference>
<dbReference type="PANTHER" id="PTHR34631">
    <property type="match status" value="1"/>
</dbReference>
<keyword evidence="3" id="KW-1185">Reference proteome</keyword>
<dbReference type="Proteomes" id="UP000248925">
    <property type="component" value="Unassembled WGS sequence"/>
</dbReference>
<dbReference type="PANTHER" id="PTHR34631:SF3">
    <property type="entry name" value="ISSOD12 TRANSPOSASE TNPA_ISSOD12"/>
    <property type="match status" value="1"/>
</dbReference>
<dbReference type="RefSeq" id="WP_111162614.1">
    <property type="nucleotide sequence ID" value="NZ_PCDP01000050.1"/>
</dbReference>
<accession>A0A2W4CYU8</accession>
<dbReference type="AlphaFoldDB" id="A0A2W4CYU8"/>
<proteinExistence type="predicted"/>
<gene>
    <name evidence="2" type="ORF">CPY51_23260</name>
</gene>
<dbReference type="InterPro" id="IPR053520">
    <property type="entry name" value="Transposase_Tn903"/>
</dbReference>
<name>A0A2W4CYU8_9HYPH</name>
<dbReference type="InterPro" id="IPR025668">
    <property type="entry name" value="Tnp_DDE_dom"/>
</dbReference>
<evidence type="ECO:0000259" key="1">
    <source>
        <dbReference type="Pfam" id="PF13737"/>
    </source>
</evidence>
<evidence type="ECO:0000313" key="2">
    <source>
        <dbReference type="EMBL" id="PZM10474.1"/>
    </source>
</evidence>